<organism evidence="1 2">
    <name type="scientific">Chryseobacterium polytrichastri</name>
    <dbReference type="NCBI Taxonomy" id="1302687"/>
    <lineage>
        <taxon>Bacteria</taxon>
        <taxon>Pseudomonadati</taxon>
        <taxon>Bacteroidota</taxon>
        <taxon>Flavobacteriia</taxon>
        <taxon>Flavobacteriales</taxon>
        <taxon>Weeksellaceae</taxon>
        <taxon>Chryseobacterium group</taxon>
        <taxon>Chryseobacterium</taxon>
    </lineage>
</organism>
<evidence type="ECO:0000313" key="2">
    <source>
        <dbReference type="Proteomes" id="UP000184364"/>
    </source>
</evidence>
<name>A0A1M7KTZ1_9FLAO</name>
<dbReference type="Proteomes" id="UP000184364">
    <property type="component" value="Unassembled WGS sequence"/>
</dbReference>
<gene>
    <name evidence="1" type="ORF">SAMN05444267_10733</name>
</gene>
<sequence>MVAYVVEHHQISMSRACRVASLPNPCIYQKLKDDSETIAKLQELALAYPTEGQDLYYGRIRT</sequence>
<keyword evidence="2" id="KW-1185">Reference proteome</keyword>
<accession>A0A1M7KTZ1</accession>
<dbReference type="RefSeq" id="WP_083547380.1">
    <property type="nucleotide sequence ID" value="NZ_FRAV01000073.1"/>
</dbReference>
<dbReference type="STRING" id="1302687.SAMN05444267_10733"/>
<dbReference type="AlphaFoldDB" id="A0A1M7KTZ1"/>
<reference evidence="2" key="1">
    <citation type="submission" date="2016-11" db="EMBL/GenBank/DDBJ databases">
        <authorList>
            <person name="Varghese N."/>
            <person name="Submissions S."/>
        </authorList>
    </citation>
    <scope>NUCLEOTIDE SEQUENCE [LARGE SCALE GENOMIC DNA]</scope>
    <source>
        <strain evidence="2">DSM 26899</strain>
    </source>
</reference>
<proteinExistence type="predicted"/>
<protein>
    <recommendedName>
        <fullName evidence="3">Transposase</fullName>
    </recommendedName>
</protein>
<evidence type="ECO:0000313" key="1">
    <source>
        <dbReference type="EMBL" id="SHM69039.1"/>
    </source>
</evidence>
<dbReference type="EMBL" id="FRAV01000073">
    <property type="protein sequence ID" value="SHM69039.1"/>
    <property type="molecule type" value="Genomic_DNA"/>
</dbReference>
<evidence type="ECO:0008006" key="3">
    <source>
        <dbReference type="Google" id="ProtNLM"/>
    </source>
</evidence>